<name>A0A4C2A0P3_EUMVA</name>
<reference evidence="2 3" key="1">
    <citation type="journal article" date="2019" name="Commun. Biol.">
        <title>The bagworm genome reveals a unique fibroin gene that provides high tensile strength.</title>
        <authorList>
            <person name="Kono N."/>
            <person name="Nakamura H."/>
            <person name="Ohtoshi R."/>
            <person name="Tomita M."/>
            <person name="Numata K."/>
            <person name="Arakawa K."/>
        </authorList>
    </citation>
    <scope>NUCLEOTIDE SEQUENCE [LARGE SCALE GENOMIC DNA]</scope>
</reference>
<accession>A0A4C2A0P3</accession>
<dbReference type="EMBL" id="BGZK01002513">
    <property type="protein sequence ID" value="GBP94511.1"/>
    <property type="molecule type" value="Genomic_DNA"/>
</dbReference>
<keyword evidence="3" id="KW-1185">Reference proteome</keyword>
<protein>
    <submittedName>
        <fullName evidence="2">Uncharacterized protein</fullName>
    </submittedName>
</protein>
<dbReference type="AlphaFoldDB" id="A0A4C2A0P3"/>
<evidence type="ECO:0000313" key="1">
    <source>
        <dbReference type="EMBL" id="GBP00823.1"/>
    </source>
</evidence>
<proteinExistence type="predicted"/>
<evidence type="ECO:0000313" key="3">
    <source>
        <dbReference type="Proteomes" id="UP000299102"/>
    </source>
</evidence>
<dbReference type="Proteomes" id="UP000299102">
    <property type="component" value="Unassembled WGS sequence"/>
</dbReference>
<comment type="caution">
    <text evidence="2">The sequence shown here is derived from an EMBL/GenBank/DDBJ whole genome shotgun (WGS) entry which is preliminary data.</text>
</comment>
<sequence>MCTGKRQATKKPQLRTKKNCDCSGIKIESRTESRIESGTKIRIESGAEPEIENGTRAENECGDEIRIKSVIGIGIEN</sequence>
<dbReference type="EMBL" id="BGZK01003394">
    <property type="protein sequence ID" value="GBP00823.1"/>
    <property type="molecule type" value="Genomic_DNA"/>
</dbReference>
<gene>
    <name evidence="1" type="ORF">EVAR_99618_1</name>
    <name evidence="2" type="ORF">EVAR_99623_1</name>
</gene>
<organism evidence="2 3">
    <name type="scientific">Eumeta variegata</name>
    <name type="common">Bagworm moth</name>
    <name type="synonym">Eumeta japonica</name>
    <dbReference type="NCBI Taxonomy" id="151549"/>
    <lineage>
        <taxon>Eukaryota</taxon>
        <taxon>Metazoa</taxon>
        <taxon>Ecdysozoa</taxon>
        <taxon>Arthropoda</taxon>
        <taxon>Hexapoda</taxon>
        <taxon>Insecta</taxon>
        <taxon>Pterygota</taxon>
        <taxon>Neoptera</taxon>
        <taxon>Endopterygota</taxon>
        <taxon>Lepidoptera</taxon>
        <taxon>Glossata</taxon>
        <taxon>Ditrysia</taxon>
        <taxon>Tineoidea</taxon>
        <taxon>Psychidae</taxon>
        <taxon>Oiketicinae</taxon>
        <taxon>Eumeta</taxon>
    </lineage>
</organism>
<evidence type="ECO:0000313" key="2">
    <source>
        <dbReference type="EMBL" id="GBP94511.1"/>
    </source>
</evidence>